<keyword evidence="2" id="KW-0282">Flagellum</keyword>
<name>A0A921TBQ4_9RHOB</name>
<reference evidence="2" key="1">
    <citation type="submission" date="2013-03" db="EMBL/GenBank/DDBJ databases">
        <title>Genome Sequence of the Profundibacterium mesophilum strain KAUST100406-0324T from Red Sea, a novel genus in the family Rhodobacteraceae.</title>
        <authorList>
            <person name="Essack M."/>
            <person name="Alam I."/>
            <person name="Lafi F."/>
            <person name="Alawi W."/>
            <person name="Kamanu F."/>
            <person name="Al-Suwailem A."/>
            <person name="Lee O.O."/>
            <person name="Xu Y."/>
            <person name="Bajic V."/>
            <person name="Qian P.-Y."/>
            <person name="Archer J."/>
        </authorList>
    </citation>
    <scope>NUCLEOTIDE SEQUENCE</scope>
    <source>
        <strain evidence="2">KAUST100406-0324</strain>
    </source>
</reference>
<keyword evidence="2" id="KW-0966">Cell projection</keyword>
<evidence type="ECO:0000256" key="1">
    <source>
        <dbReference type="SAM" id="MobiDB-lite"/>
    </source>
</evidence>
<feature type="region of interest" description="Disordered" evidence="1">
    <location>
        <begin position="456"/>
        <end position="493"/>
    </location>
</feature>
<dbReference type="AlphaFoldDB" id="A0A921TBQ4"/>
<comment type="caution">
    <text evidence="2">The sequence shown here is derived from an EMBL/GenBank/DDBJ whole genome shotgun (WGS) entry which is preliminary data.</text>
</comment>
<feature type="region of interest" description="Disordered" evidence="1">
    <location>
        <begin position="331"/>
        <end position="373"/>
    </location>
</feature>
<evidence type="ECO:0000313" key="2">
    <source>
        <dbReference type="EMBL" id="KAF0674653.1"/>
    </source>
</evidence>
<accession>A0A921TBQ4</accession>
<keyword evidence="3" id="KW-1185">Reference proteome</keyword>
<keyword evidence="2" id="KW-0969">Cilium</keyword>
<feature type="region of interest" description="Disordered" evidence="1">
    <location>
        <begin position="286"/>
        <end position="307"/>
    </location>
</feature>
<feature type="compositionally biased region" description="Basic and acidic residues" evidence="1">
    <location>
        <begin position="456"/>
        <end position="469"/>
    </location>
</feature>
<dbReference type="RefSeq" id="WP_159966540.1">
    <property type="nucleotide sequence ID" value="NZ_APKE01000036.1"/>
</dbReference>
<proteinExistence type="predicted"/>
<dbReference type="OrthoDB" id="7828543at2"/>
<feature type="region of interest" description="Disordered" evidence="1">
    <location>
        <begin position="1"/>
        <end position="32"/>
    </location>
</feature>
<dbReference type="Proteomes" id="UP000698242">
    <property type="component" value="Unassembled WGS sequence"/>
</dbReference>
<dbReference type="EMBL" id="APKE01000036">
    <property type="protein sequence ID" value="KAF0674653.1"/>
    <property type="molecule type" value="Genomic_DNA"/>
</dbReference>
<dbReference type="InterPro" id="IPR038610">
    <property type="entry name" value="FliK-like_C_sf"/>
</dbReference>
<organism evidence="2 3">
    <name type="scientific">Profundibacterium mesophilum KAUST100406-0324</name>
    <dbReference type="NCBI Taxonomy" id="1037889"/>
    <lineage>
        <taxon>Bacteria</taxon>
        <taxon>Pseudomonadati</taxon>
        <taxon>Pseudomonadota</taxon>
        <taxon>Alphaproteobacteria</taxon>
        <taxon>Rhodobacterales</taxon>
        <taxon>Roseobacteraceae</taxon>
        <taxon>Profundibacterium</taxon>
    </lineage>
</organism>
<dbReference type="Gene3D" id="3.30.750.140">
    <property type="match status" value="1"/>
</dbReference>
<gene>
    <name evidence="2" type="ORF">PMES_03035</name>
</gene>
<protein>
    <submittedName>
        <fullName evidence="2">Flagellar hook-length control protein</fullName>
    </submittedName>
</protein>
<sequence length="509" mass="50364">MDGIATSPGMSTAHPARTGMPATGAAADQAVPGGSFQSRLTLVRDAASNLPETRTPRQAPSIVAEMTEQLGMLEETLRAGPSSPAALAEAAEAIGALLGSFSAGEGSEVLNGLRMMLAQVSEPASGGGDRAATLTLTPDPAAGTIAGGGETLPEGADPAALFGAVRALLSAAGTMPGPVPGSGTLPSDHFGATALQAGAVAGMPAPEGAGPPQRPAPLAATSETGSAALLVRTPPAGWPVTRAASDAAAMQPGTGQGMAAAATAGGAQAAPADALAAARMDAAPAAPFDPRRLGDIRMPTAPTGPVKTNAQGLEGALQSIAALIDEASAEAAPAPAAGRSTDPVQGAPSRGQADTSEAARAAPRDLPQPSGFARNLASQIKGTSFAEGRTRIELAPRGLGEIEVDLQTDDAGRMRVVIRAENPVVLNAMRMDRDHILGMLGDQGTFDEAALDFESFEERDTSRGGREPGADGDAPSIAGAGGEDAGEAHDTPAALRRAAAADGGIDIIT</sequence>
<evidence type="ECO:0000313" key="3">
    <source>
        <dbReference type="Proteomes" id="UP000698242"/>
    </source>
</evidence>